<dbReference type="InParanoid" id="B7S453"/>
<organism evidence="3 4">
    <name type="scientific">Phaeodactylum tricornutum (strain CCAP 1055/1)</name>
    <dbReference type="NCBI Taxonomy" id="556484"/>
    <lineage>
        <taxon>Eukaryota</taxon>
        <taxon>Sar</taxon>
        <taxon>Stramenopiles</taxon>
        <taxon>Ochrophyta</taxon>
        <taxon>Bacillariophyta</taxon>
        <taxon>Bacillariophyceae</taxon>
        <taxon>Bacillariophycidae</taxon>
        <taxon>Naviculales</taxon>
        <taxon>Phaeodactylaceae</taxon>
        <taxon>Phaeodactylum</taxon>
    </lineage>
</organism>
<keyword evidence="4" id="KW-1185">Reference proteome</keyword>
<dbReference type="RefSeq" id="XP_002176341.1">
    <property type="nucleotide sequence ID" value="XM_002176305.1"/>
</dbReference>
<dbReference type="PaxDb" id="2850-Phatrdraft1366"/>
<reference evidence="4" key="2">
    <citation type="submission" date="2008-08" db="EMBL/GenBank/DDBJ databases">
        <authorList>
            <consortium name="Diatom Consortium"/>
            <person name="Grigoriev I."/>
            <person name="Grimwood J."/>
            <person name="Kuo A."/>
            <person name="Otillar R.P."/>
            <person name="Salamov A."/>
            <person name="Detter J.C."/>
            <person name="Lindquist E."/>
            <person name="Shapiro H."/>
            <person name="Lucas S."/>
            <person name="Glavina del Rio T."/>
            <person name="Pitluck S."/>
            <person name="Rokhsar D."/>
            <person name="Bowler C."/>
        </authorList>
    </citation>
    <scope>GENOME REANNOTATION</scope>
    <source>
        <strain evidence="4">CCAP 1055/1</strain>
    </source>
</reference>
<name>B7S453_PHATC</name>
<protein>
    <submittedName>
        <fullName evidence="3">Uncharacterized protein</fullName>
    </submittedName>
</protein>
<proteinExistence type="predicted"/>
<reference evidence="3 4" key="1">
    <citation type="journal article" date="2008" name="Nature">
        <title>The Phaeodactylum genome reveals the evolutionary history of diatom genomes.</title>
        <authorList>
            <person name="Bowler C."/>
            <person name="Allen A.E."/>
            <person name="Badger J.H."/>
            <person name="Grimwood J."/>
            <person name="Jabbari K."/>
            <person name="Kuo A."/>
            <person name="Maheswari U."/>
            <person name="Martens C."/>
            <person name="Maumus F."/>
            <person name="Otillar R.P."/>
            <person name="Rayko E."/>
            <person name="Salamov A."/>
            <person name="Vandepoele K."/>
            <person name="Beszteri B."/>
            <person name="Gruber A."/>
            <person name="Heijde M."/>
            <person name="Katinka M."/>
            <person name="Mock T."/>
            <person name="Valentin K."/>
            <person name="Verret F."/>
            <person name="Berges J.A."/>
            <person name="Brownlee C."/>
            <person name="Cadoret J.P."/>
            <person name="Chiovitti A."/>
            <person name="Choi C.J."/>
            <person name="Coesel S."/>
            <person name="De Martino A."/>
            <person name="Detter J.C."/>
            <person name="Durkin C."/>
            <person name="Falciatore A."/>
            <person name="Fournet J."/>
            <person name="Haruta M."/>
            <person name="Huysman M.J."/>
            <person name="Jenkins B.D."/>
            <person name="Jiroutova K."/>
            <person name="Jorgensen R.E."/>
            <person name="Joubert Y."/>
            <person name="Kaplan A."/>
            <person name="Kroger N."/>
            <person name="Kroth P.G."/>
            <person name="La Roche J."/>
            <person name="Lindquist E."/>
            <person name="Lommer M."/>
            <person name="Martin-Jezequel V."/>
            <person name="Lopez P.J."/>
            <person name="Lucas S."/>
            <person name="Mangogna M."/>
            <person name="McGinnis K."/>
            <person name="Medlin L.K."/>
            <person name="Montsant A."/>
            <person name="Oudot-Le Secq M.P."/>
            <person name="Napoli C."/>
            <person name="Obornik M."/>
            <person name="Parker M.S."/>
            <person name="Petit J.L."/>
            <person name="Porcel B.M."/>
            <person name="Poulsen N."/>
            <person name="Robison M."/>
            <person name="Rychlewski L."/>
            <person name="Rynearson T.A."/>
            <person name="Schmutz J."/>
            <person name="Shapiro H."/>
            <person name="Siaut M."/>
            <person name="Stanley M."/>
            <person name="Sussman M.R."/>
            <person name="Taylor A.R."/>
            <person name="Vardi A."/>
            <person name="von Dassow P."/>
            <person name="Vyverman W."/>
            <person name="Willis A."/>
            <person name="Wyrwicz L.S."/>
            <person name="Rokhsar D.S."/>
            <person name="Weissenbach J."/>
            <person name="Armbrust E.V."/>
            <person name="Green B.R."/>
            <person name="Van de Peer Y."/>
            <person name="Grigoriev I.V."/>
        </authorList>
    </citation>
    <scope>NUCLEOTIDE SEQUENCE [LARGE SCALE GENOMIC DNA]</scope>
    <source>
        <strain evidence="3 4">CCAP 1055/1</strain>
    </source>
</reference>
<dbReference type="EMBL" id="DS999284">
    <property type="protein sequence ID" value="EEC42577.1"/>
    <property type="molecule type" value="Genomic_DNA"/>
</dbReference>
<dbReference type="Proteomes" id="UP000000759">
    <property type="component" value="Unassembled WGS sequence"/>
</dbReference>
<dbReference type="eggNOG" id="ENOG502SB5X">
    <property type="taxonomic scope" value="Eukaryota"/>
</dbReference>
<dbReference type="AlphaFoldDB" id="B7S453"/>
<keyword evidence="2" id="KW-0732">Signal</keyword>
<keyword evidence="1" id="KW-0812">Transmembrane</keyword>
<sequence length="196" mass="21415">MSLFYVGTLFLMLHSMMQHVFGFASLHTTTCSELLRKTQGPQLITQLSLVPNSVDHVEMFNIASHHLYSFSIADAATQLQKQQSPQELGQTKTETTLIFVAGLVPFVWATVEFWRRIAVGESFGTGSDSIVIIGEDDAPESSRGRRVLGKGALFTAYVLFTISAAVLGIVLFSVLATDTVSFEEYSAGLGETITQQ</sequence>
<dbReference type="KEGG" id="pti:PHATRDRAFT_bd1366"/>
<feature type="chain" id="PRO_5002863534" evidence="2">
    <location>
        <begin position="23"/>
        <end position="196"/>
    </location>
</feature>
<accession>B7S453</accession>
<evidence type="ECO:0000313" key="4">
    <source>
        <dbReference type="Proteomes" id="UP000000759"/>
    </source>
</evidence>
<dbReference type="GeneID" id="7205060"/>
<feature type="transmembrane region" description="Helical" evidence="1">
    <location>
        <begin position="152"/>
        <end position="176"/>
    </location>
</feature>
<gene>
    <name evidence="3" type="ORF">PHATRDRAFT_bd1366</name>
</gene>
<dbReference type="HOGENOM" id="CLU_1392603_0_0_1"/>
<dbReference type="OrthoDB" id="410714at2759"/>
<keyword evidence="1" id="KW-0472">Membrane</keyword>
<feature type="signal peptide" evidence="2">
    <location>
        <begin position="1"/>
        <end position="22"/>
    </location>
</feature>
<evidence type="ECO:0000256" key="2">
    <source>
        <dbReference type="SAM" id="SignalP"/>
    </source>
</evidence>
<evidence type="ECO:0000313" key="3">
    <source>
        <dbReference type="EMBL" id="EEC42577.1"/>
    </source>
</evidence>
<evidence type="ECO:0000256" key="1">
    <source>
        <dbReference type="SAM" id="Phobius"/>
    </source>
</evidence>
<keyword evidence="1" id="KW-1133">Transmembrane helix</keyword>